<dbReference type="SUPFAM" id="SSF57667">
    <property type="entry name" value="beta-beta-alpha zinc fingers"/>
    <property type="match status" value="1"/>
</dbReference>
<evidence type="ECO:0000256" key="3">
    <source>
        <dbReference type="ARBA" id="ARBA00022771"/>
    </source>
</evidence>
<dbReference type="Pfam" id="PF02892">
    <property type="entry name" value="zf-BED"/>
    <property type="match status" value="1"/>
</dbReference>
<keyword evidence="11" id="KW-1185">Reference proteome</keyword>
<keyword evidence="4" id="KW-0862">Zinc</keyword>
<keyword evidence="6" id="KW-0804">Transcription</keyword>
<evidence type="ECO:0000313" key="10">
    <source>
        <dbReference type="EMBL" id="CAG8791832.1"/>
    </source>
</evidence>
<dbReference type="OrthoDB" id="6614575at2759"/>
<dbReference type="EMBL" id="CAJVPZ010062159">
    <property type="protein sequence ID" value="CAG8791832.1"/>
    <property type="molecule type" value="Genomic_DNA"/>
</dbReference>
<accession>A0A9N9JSM6</accession>
<evidence type="ECO:0000256" key="4">
    <source>
        <dbReference type="ARBA" id="ARBA00022833"/>
    </source>
</evidence>
<evidence type="ECO:0000313" key="11">
    <source>
        <dbReference type="Proteomes" id="UP000789396"/>
    </source>
</evidence>
<evidence type="ECO:0000256" key="6">
    <source>
        <dbReference type="ARBA" id="ARBA00023163"/>
    </source>
</evidence>
<dbReference type="GO" id="GO:0003677">
    <property type="term" value="F:DNA binding"/>
    <property type="evidence" value="ECO:0007669"/>
    <property type="project" value="InterPro"/>
</dbReference>
<proteinExistence type="predicted"/>
<dbReference type="GO" id="GO:0005634">
    <property type="term" value="C:nucleus"/>
    <property type="evidence" value="ECO:0007669"/>
    <property type="project" value="UniProtKB-SubCell"/>
</dbReference>
<gene>
    <name evidence="10" type="ORF">RFULGI_LOCUS16816</name>
</gene>
<evidence type="ECO:0000256" key="2">
    <source>
        <dbReference type="ARBA" id="ARBA00022723"/>
    </source>
</evidence>
<organism evidence="10 11">
    <name type="scientific">Racocetra fulgida</name>
    <dbReference type="NCBI Taxonomy" id="60492"/>
    <lineage>
        <taxon>Eukaryota</taxon>
        <taxon>Fungi</taxon>
        <taxon>Fungi incertae sedis</taxon>
        <taxon>Mucoromycota</taxon>
        <taxon>Glomeromycotina</taxon>
        <taxon>Glomeromycetes</taxon>
        <taxon>Diversisporales</taxon>
        <taxon>Gigasporaceae</taxon>
        <taxon>Racocetra</taxon>
    </lineage>
</organism>
<feature type="compositionally biased region" description="Low complexity" evidence="8">
    <location>
        <begin position="23"/>
        <end position="40"/>
    </location>
</feature>
<keyword evidence="5" id="KW-0805">Transcription regulation</keyword>
<evidence type="ECO:0000256" key="1">
    <source>
        <dbReference type="ARBA" id="ARBA00004123"/>
    </source>
</evidence>
<dbReference type="InterPro" id="IPR003656">
    <property type="entry name" value="Znf_BED"/>
</dbReference>
<feature type="domain" description="BED-type" evidence="9">
    <location>
        <begin position="53"/>
        <end position="101"/>
    </location>
</feature>
<dbReference type="SUPFAM" id="SSF140996">
    <property type="entry name" value="Hermes dimerisation domain"/>
    <property type="match status" value="1"/>
</dbReference>
<dbReference type="Proteomes" id="UP000789396">
    <property type="component" value="Unassembled WGS sequence"/>
</dbReference>
<dbReference type="PANTHER" id="PTHR46481">
    <property type="entry name" value="ZINC FINGER BED DOMAIN-CONTAINING PROTEIN 4"/>
    <property type="match status" value="1"/>
</dbReference>
<dbReference type="InterPro" id="IPR036236">
    <property type="entry name" value="Znf_C2H2_sf"/>
</dbReference>
<protein>
    <submittedName>
        <fullName evidence="10">6070_t:CDS:1</fullName>
    </submittedName>
</protein>
<comment type="caution">
    <text evidence="10">The sequence shown here is derived from an EMBL/GenBank/DDBJ whole genome shotgun (WGS) entry which is preliminary data.</text>
</comment>
<reference evidence="10" key="1">
    <citation type="submission" date="2021-06" db="EMBL/GenBank/DDBJ databases">
        <authorList>
            <person name="Kallberg Y."/>
            <person name="Tangrot J."/>
            <person name="Rosling A."/>
        </authorList>
    </citation>
    <scope>NUCLEOTIDE SEQUENCE</scope>
    <source>
        <strain evidence="10">IN212</strain>
    </source>
</reference>
<dbReference type="GO" id="GO:0009791">
    <property type="term" value="P:post-embryonic development"/>
    <property type="evidence" value="ECO:0007669"/>
    <property type="project" value="UniProtKB-ARBA"/>
</dbReference>
<evidence type="ECO:0000256" key="5">
    <source>
        <dbReference type="ARBA" id="ARBA00023015"/>
    </source>
</evidence>
<comment type="subcellular location">
    <subcellularLocation>
        <location evidence="1">Nucleus</location>
    </subcellularLocation>
</comment>
<evidence type="ECO:0000259" key="9">
    <source>
        <dbReference type="Pfam" id="PF02892"/>
    </source>
</evidence>
<feature type="compositionally biased region" description="Polar residues" evidence="8">
    <location>
        <begin position="1"/>
        <end position="15"/>
    </location>
</feature>
<feature type="non-terminal residue" evidence="10">
    <location>
        <position position="179"/>
    </location>
</feature>
<evidence type="ECO:0000256" key="7">
    <source>
        <dbReference type="ARBA" id="ARBA00023242"/>
    </source>
</evidence>
<dbReference type="PANTHER" id="PTHR46481:SF10">
    <property type="entry name" value="ZINC FINGER BED DOMAIN-CONTAINING PROTEIN 39"/>
    <property type="match status" value="1"/>
</dbReference>
<dbReference type="AlphaFoldDB" id="A0A9N9JSM6"/>
<sequence>MDSQEEYSSSFQKSIYTDESDSENNSNDTFSTTSTTTNTSTKKKRNKGRKSFVWKYFKKIGNKDICDVEIKKNGKDQKCGTEYTHDGSTSNMIAHLKSAHNIVDSKKLKPKVQKNRQTTISESIQLNTLYKDDKLKEINRAVIEWILIDNKPLSALRKKGFCHMIAKIDPKFRLPSDRV</sequence>
<name>A0A9N9JSM6_9GLOM</name>
<keyword evidence="7" id="KW-0539">Nucleus</keyword>
<dbReference type="GO" id="GO:0008270">
    <property type="term" value="F:zinc ion binding"/>
    <property type="evidence" value="ECO:0007669"/>
    <property type="project" value="UniProtKB-KW"/>
</dbReference>
<feature type="region of interest" description="Disordered" evidence="8">
    <location>
        <begin position="1"/>
        <end position="44"/>
    </location>
</feature>
<keyword evidence="2" id="KW-0479">Metal-binding</keyword>
<dbReference type="InterPro" id="IPR052035">
    <property type="entry name" value="ZnF_BED_domain_contain"/>
</dbReference>
<dbReference type="SMART" id="SM00614">
    <property type="entry name" value="ZnF_BED"/>
    <property type="match status" value="1"/>
</dbReference>
<evidence type="ECO:0000256" key="8">
    <source>
        <dbReference type="SAM" id="MobiDB-lite"/>
    </source>
</evidence>
<keyword evidence="3" id="KW-0863">Zinc-finger</keyword>